<gene>
    <name evidence="12" type="ORF">PR048_028973</name>
</gene>
<keyword evidence="4" id="KW-0378">Hydrolase</keyword>
<keyword evidence="9" id="KW-0233">DNA recombination</keyword>
<keyword evidence="13" id="KW-1185">Reference proteome</keyword>
<evidence type="ECO:0000259" key="11">
    <source>
        <dbReference type="PROSITE" id="PS50994"/>
    </source>
</evidence>
<keyword evidence="8" id="KW-0548">Nucleotidyltransferase</keyword>
<evidence type="ECO:0000256" key="10">
    <source>
        <dbReference type="ARBA" id="ARBA00023268"/>
    </source>
</evidence>
<dbReference type="SUPFAM" id="SSF53098">
    <property type="entry name" value="Ribonuclease H-like"/>
    <property type="match status" value="1"/>
</dbReference>
<protein>
    <recommendedName>
        <fullName evidence="11">Integrase catalytic domain-containing protein</fullName>
    </recommendedName>
</protein>
<evidence type="ECO:0000256" key="5">
    <source>
        <dbReference type="ARBA" id="ARBA00022842"/>
    </source>
</evidence>
<dbReference type="PANTHER" id="PTHR42648">
    <property type="entry name" value="TRANSPOSASE, PUTATIVE-RELATED"/>
    <property type="match status" value="1"/>
</dbReference>
<dbReference type="Pfam" id="PF00665">
    <property type="entry name" value="rve"/>
    <property type="match status" value="1"/>
</dbReference>
<evidence type="ECO:0000256" key="9">
    <source>
        <dbReference type="ARBA" id="ARBA00023172"/>
    </source>
</evidence>
<dbReference type="PROSITE" id="PS50994">
    <property type="entry name" value="INTEGRASE"/>
    <property type="match status" value="1"/>
</dbReference>
<dbReference type="Gene3D" id="3.30.420.10">
    <property type="entry name" value="Ribonuclease H-like superfamily/Ribonuclease H"/>
    <property type="match status" value="1"/>
</dbReference>
<sequence length="504" mass="57236">MDVEKWAIKGETVGTINKGQEKQKGLKENLSKEMKPQVDQEPIRQILHSQPSVVSLEEYMSEIRTLPHSVVIKTTNGGEIIATRAGKFMGNYGSGTISFEALIVPGLKNNLKRVLQVLNLPFSEEKCPQYLDGKAKRLPLKKNEKFTQSIGELLHSDISGPVKTATNEGERYFHVIVDDFSHFTTMYLLKTKSEAEENLMNFIEMVKTQHGVKSKRIRLDNGGEFRSNSFEKFCADKGIIIEYTTPNSLQQNSKAERMNLTLMNKDPLKDKIVSSRDVTFNESKVGVGNDTAQYQGINTEEENENLKGKDSTEVKYDTEENGTKEVTKHEPQDYEDAIKLGNGWEAIESKIKALELHKTRTPTVLPPGEKAIKTKWIFKTKKDGLMKARLVAKGFQEDPVNNVYVPVARLPTIPFLNGYVDDDIYIKTPDRAKNEQGKVLKLKRSLHGLRSAPRKWNKRLQNFKETHGMKRSASDFCLYIAENVWLIIWVDDILLTGEKTQVEN</sequence>
<keyword evidence="8" id="KW-0808">Transferase</keyword>
<proteinExistence type="predicted"/>
<evidence type="ECO:0000256" key="8">
    <source>
        <dbReference type="ARBA" id="ARBA00022932"/>
    </source>
</evidence>
<evidence type="ECO:0000256" key="1">
    <source>
        <dbReference type="ARBA" id="ARBA00022722"/>
    </source>
</evidence>
<keyword evidence="10" id="KW-0511">Multifunctional enzyme</keyword>
<keyword evidence="1" id="KW-0540">Nuclease</keyword>
<evidence type="ECO:0000256" key="7">
    <source>
        <dbReference type="ARBA" id="ARBA00022918"/>
    </source>
</evidence>
<evidence type="ECO:0000256" key="3">
    <source>
        <dbReference type="ARBA" id="ARBA00022759"/>
    </source>
</evidence>
<organism evidence="12 13">
    <name type="scientific">Dryococelus australis</name>
    <dbReference type="NCBI Taxonomy" id="614101"/>
    <lineage>
        <taxon>Eukaryota</taxon>
        <taxon>Metazoa</taxon>
        <taxon>Ecdysozoa</taxon>
        <taxon>Arthropoda</taxon>
        <taxon>Hexapoda</taxon>
        <taxon>Insecta</taxon>
        <taxon>Pterygota</taxon>
        <taxon>Neoptera</taxon>
        <taxon>Polyneoptera</taxon>
        <taxon>Phasmatodea</taxon>
        <taxon>Verophasmatodea</taxon>
        <taxon>Anareolatae</taxon>
        <taxon>Phasmatidae</taxon>
        <taxon>Eurycanthinae</taxon>
        <taxon>Dryococelus</taxon>
    </lineage>
</organism>
<keyword evidence="7" id="KW-0695">RNA-directed DNA polymerase</keyword>
<evidence type="ECO:0000313" key="12">
    <source>
        <dbReference type="EMBL" id="KAJ8869962.1"/>
    </source>
</evidence>
<feature type="domain" description="Integrase catalytic" evidence="11">
    <location>
        <begin position="135"/>
        <end position="265"/>
    </location>
</feature>
<dbReference type="InterPro" id="IPR012337">
    <property type="entry name" value="RNaseH-like_sf"/>
</dbReference>
<reference evidence="12 13" key="1">
    <citation type="submission" date="2023-02" db="EMBL/GenBank/DDBJ databases">
        <title>LHISI_Scaffold_Assembly.</title>
        <authorList>
            <person name="Stuart O.P."/>
            <person name="Cleave R."/>
            <person name="Magrath M.J.L."/>
            <person name="Mikheyev A.S."/>
        </authorList>
    </citation>
    <scope>NUCLEOTIDE SEQUENCE [LARGE SCALE GENOMIC DNA]</scope>
    <source>
        <strain evidence="12">Daus_M_001</strain>
        <tissue evidence="12">Leg muscle</tissue>
    </source>
</reference>
<dbReference type="InterPro" id="IPR036397">
    <property type="entry name" value="RNaseH_sf"/>
</dbReference>
<dbReference type="Proteomes" id="UP001159363">
    <property type="component" value="Chromosome 12"/>
</dbReference>
<accession>A0ABQ9GC25</accession>
<evidence type="ECO:0000256" key="6">
    <source>
        <dbReference type="ARBA" id="ARBA00022908"/>
    </source>
</evidence>
<keyword evidence="6" id="KW-0229">DNA integration</keyword>
<dbReference type="InterPro" id="IPR013103">
    <property type="entry name" value="RVT_2"/>
</dbReference>
<keyword evidence="5" id="KW-0460">Magnesium</keyword>
<name>A0ABQ9GC25_9NEOP</name>
<evidence type="ECO:0000256" key="2">
    <source>
        <dbReference type="ARBA" id="ARBA00022723"/>
    </source>
</evidence>
<dbReference type="EMBL" id="JARBHB010000013">
    <property type="protein sequence ID" value="KAJ8869962.1"/>
    <property type="molecule type" value="Genomic_DNA"/>
</dbReference>
<keyword evidence="8" id="KW-0239">DNA-directed DNA polymerase</keyword>
<evidence type="ECO:0000313" key="13">
    <source>
        <dbReference type="Proteomes" id="UP001159363"/>
    </source>
</evidence>
<keyword evidence="2" id="KW-0479">Metal-binding</keyword>
<evidence type="ECO:0000256" key="4">
    <source>
        <dbReference type="ARBA" id="ARBA00022801"/>
    </source>
</evidence>
<dbReference type="InterPro" id="IPR001584">
    <property type="entry name" value="Integrase_cat-core"/>
</dbReference>
<keyword evidence="3" id="KW-0255">Endonuclease</keyword>
<dbReference type="InterPro" id="IPR039537">
    <property type="entry name" value="Retrotran_Ty1/copia-like"/>
</dbReference>
<comment type="caution">
    <text evidence="12">The sequence shown here is derived from an EMBL/GenBank/DDBJ whole genome shotgun (WGS) entry which is preliminary data.</text>
</comment>
<dbReference type="Pfam" id="PF07727">
    <property type="entry name" value="RVT_2"/>
    <property type="match status" value="1"/>
</dbReference>
<dbReference type="PANTHER" id="PTHR42648:SF11">
    <property type="entry name" value="TRANSPOSON TY4-P GAG-POL POLYPROTEIN"/>
    <property type="match status" value="1"/>
</dbReference>